<dbReference type="AlphaFoldDB" id="A0A9C6UDG6"/>
<proteinExistence type="predicted"/>
<organism evidence="2 3">
    <name type="scientific">Frankliniella occidentalis</name>
    <name type="common">Western flower thrips</name>
    <name type="synonym">Euthrips occidentalis</name>
    <dbReference type="NCBI Taxonomy" id="133901"/>
    <lineage>
        <taxon>Eukaryota</taxon>
        <taxon>Metazoa</taxon>
        <taxon>Ecdysozoa</taxon>
        <taxon>Arthropoda</taxon>
        <taxon>Hexapoda</taxon>
        <taxon>Insecta</taxon>
        <taxon>Pterygota</taxon>
        <taxon>Neoptera</taxon>
        <taxon>Paraneoptera</taxon>
        <taxon>Thysanoptera</taxon>
        <taxon>Terebrantia</taxon>
        <taxon>Thripoidea</taxon>
        <taxon>Thripidae</taxon>
        <taxon>Frankliniella</taxon>
    </lineage>
</organism>
<feature type="region of interest" description="Disordered" evidence="1">
    <location>
        <begin position="25"/>
        <end position="47"/>
    </location>
</feature>
<dbReference type="RefSeq" id="XP_052125548.1">
    <property type="nucleotide sequence ID" value="XM_052269588.1"/>
</dbReference>
<accession>A0A9C6UDG6</accession>
<evidence type="ECO:0000256" key="1">
    <source>
        <dbReference type="SAM" id="MobiDB-lite"/>
    </source>
</evidence>
<evidence type="ECO:0000313" key="2">
    <source>
        <dbReference type="Proteomes" id="UP000504606"/>
    </source>
</evidence>
<dbReference type="Proteomes" id="UP000504606">
    <property type="component" value="Unplaced"/>
</dbReference>
<reference evidence="3" key="1">
    <citation type="submission" date="2025-08" db="UniProtKB">
        <authorList>
            <consortium name="RefSeq"/>
        </authorList>
    </citation>
    <scope>IDENTIFICATION</scope>
    <source>
        <tissue evidence="3">Whole organism</tissue>
    </source>
</reference>
<sequence>MRHWPASNDNVITIFVEKFGSRGPKRRRAKSKAQAVELSGRSPDDKTSTVAAYDGNLRQVIVFVRLLIPAEVARLTILNPLLILFYSPTKVKNATRLLRRSTKIV</sequence>
<dbReference type="KEGG" id="foc:127749818"/>
<protein>
    <submittedName>
        <fullName evidence="3">Uncharacterized protein LOC127749818</fullName>
    </submittedName>
</protein>
<name>A0A9C6UDG6_FRAOC</name>
<keyword evidence="2" id="KW-1185">Reference proteome</keyword>
<dbReference type="GeneID" id="127749818"/>
<evidence type="ECO:0000313" key="3">
    <source>
        <dbReference type="RefSeq" id="XP_052125548.1"/>
    </source>
</evidence>
<gene>
    <name evidence="3" type="primary">LOC127749818</name>
</gene>